<name>A0A554VRV9_9FLAO</name>
<protein>
    <recommendedName>
        <fullName evidence="3 6">peptidylprolyl isomerase</fullName>
        <ecNumber evidence="3 6">5.2.1.8</ecNumber>
    </recommendedName>
</protein>
<dbReference type="InterPro" id="IPR001179">
    <property type="entry name" value="PPIase_FKBP_dom"/>
</dbReference>
<dbReference type="SUPFAM" id="SSF101874">
    <property type="entry name" value="YceI-like"/>
    <property type="match status" value="1"/>
</dbReference>
<evidence type="ECO:0000256" key="3">
    <source>
        <dbReference type="ARBA" id="ARBA00013194"/>
    </source>
</evidence>
<dbReference type="AlphaFoldDB" id="A0A554VRV9"/>
<comment type="catalytic activity">
    <reaction evidence="1 6">
        <text>[protein]-peptidylproline (omega=180) = [protein]-peptidylproline (omega=0)</text>
        <dbReference type="Rhea" id="RHEA:16237"/>
        <dbReference type="Rhea" id="RHEA-COMP:10747"/>
        <dbReference type="Rhea" id="RHEA-COMP:10748"/>
        <dbReference type="ChEBI" id="CHEBI:83833"/>
        <dbReference type="ChEBI" id="CHEBI:83834"/>
        <dbReference type="EC" id="5.2.1.8"/>
    </reaction>
</comment>
<evidence type="ECO:0000313" key="9">
    <source>
        <dbReference type="EMBL" id="TSE11425.1"/>
    </source>
</evidence>
<dbReference type="PROSITE" id="PS50059">
    <property type="entry name" value="FKBP_PPIASE"/>
    <property type="match status" value="1"/>
</dbReference>
<gene>
    <name evidence="9" type="ORF">FOF46_00125</name>
</gene>
<evidence type="ECO:0000256" key="2">
    <source>
        <dbReference type="ARBA" id="ARBA00006577"/>
    </source>
</evidence>
<dbReference type="PANTHER" id="PTHR43811:SF19">
    <property type="entry name" value="39 KDA FK506-BINDING NUCLEAR PROTEIN"/>
    <property type="match status" value="1"/>
</dbReference>
<dbReference type="Gene3D" id="3.10.50.40">
    <property type="match status" value="1"/>
</dbReference>
<dbReference type="GO" id="GO:0003755">
    <property type="term" value="F:peptidyl-prolyl cis-trans isomerase activity"/>
    <property type="evidence" value="ECO:0007669"/>
    <property type="project" value="UniProtKB-KW"/>
</dbReference>
<dbReference type="InterPro" id="IPR007372">
    <property type="entry name" value="Lipid/polyisoprenoid-bd_YceI"/>
</dbReference>
<evidence type="ECO:0000256" key="5">
    <source>
        <dbReference type="ARBA" id="ARBA00023235"/>
    </source>
</evidence>
<dbReference type="Proteomes" id="UP000318833">
    <property type="component" value="Unassembled WGS sequence"/>
</dbReference>
<dbReference type="OrthoDB" id="951410at2"/>
<sequence length="332" mass="37449">MKVTHKKYIKNFIALLMISLLVIVTSCGNNTDDNKRMITTSSGLQYKILKEGSGGVVQKGQEIHIHETTKYINGSLVFSSRNLPNPIKILVGGNQVIKGLDEGVLGMKVGEVRKLIVPPELSKRMGNITFPHPDSTLVYEVELIDIVQKNKFVAENKVFIDTVASTINWRGFYALKTGDHFGTIKLKEGEFYTENNRIIGGEFYIDMNSIVNTDGKYNEMLVDHLKNSDFFEVHVYPISKLKIIGIEYITSSKVNITANLTIKGIKQPVNFIAEIENKNNQTILKSKFSINRTRWDINHASGRFHIHLTDQMISDDIEFDVVLYSETGKSSC</sequence>
<dbReference type="Pfam" id="PF04264">
    <property type="entry name" value="YceI"/>
    <property type="match status" value="1"/>
</dbReference>
<reference evidence="9 10" key="1">
    <citation type="submission" date="2019-07" db="EMBL/GenBank/DDBJ databases">
        <title>The draft genome sequence of Aquimarina algiphila M91.</title>
        <authorList>
            <person name="Meng X."/>
        </authorList>
    </citation>
    <scope>NUCLEOTIDE SEQUENCE [LARGE SCALE GENOMIC DNA]</scope>
    <source>
        <strain evidence="9 10">M91</strain>
    </source>
</reference>
<dbReference type="RefSeq" id="WP_143915053.1">
    <property type="nucleotide sequence ID" value="NZ_CANMIK010000004.1"/>
</dbReference>
<dbReference type="PANTHER" id="PTHR43811">
    <property type="entry name" value="FKBP-TYPE PEPTIDYL-PROLYL CIS-TRANS ISOMERASE FKPA"/>
    <property type="match status" value="1"/>
</dbReference>
<evidence type="ECO:0000256" key="1">
    <source>
        <dbReference type="ARBA" id="ARBA00000971"/>
    </source>
</evidence>
<dbReference type="InterPro" id="IPR046357">
    <property type="entry name" value="PPIase_dom_sf"/>
</dbReference>
<evidence type="ECO:0000259" key="8">
    <source>
        <dbReference type="PROSITE" id="PS50059"/>
    </source>
</evidence>
<dbReference type="SMART" id="SM00867">
    <property type="entry name" value="YceI"/>
    <property type="match status" value="1"/>
</dbReference>
<keyword evidence="4 6" id="KW-0697">Rotamase</keyword>
<dbReference type="Pfam" id="PF00254">
    <property type="entry name" value="FKBP_C"/>
    <property type="match status" value="1"/>
</dbReference>
<keyword evidence="10" id="KW-1185">Reference proteome</keyword>
<evidence type="ECO:0000256" key="7">
    <source>
        <dbReference type="SAM" id="SignalP"/>
    </source>
</evidence>
<comment type="caution">
    <text evidence="9">The sequence shown here is derived from an EMBL/GenBank/DDBJ whole genome shotgun (WGS) entry which is preliminary data.</text>
</comment>
<accession>A0A554VRV9</accession>
<dbReference type="EMBL" id="VLNR01000001">
    <property type="protein sequence ID" value="TSE11425.1"/>
    <property type="molecule type" value="Genomic_DNA"/>
</dbReference>
<evidence type="ECO:0000256" key="4">
    <source>
        <dbReference type="ARBA" id="ARBA00023110"/>
    </source>
</evidence>
<comment type="similarity">
    <text evidence="2">Belongs to the FKBP-type PPIase family.</text>
</comment>
<feature type="signal peptide" evidence="7">
    <location>
        <begin position="1"/>
        <end position="31"/>
    </location>
</feature>
<feature type="chain" id="PRO_5021933419" description="peptidylprolyl isomerase" evidence="7">
    <location>
        <begin position="32"/>
        <end position="332"/>
    </location>
</feature>
<dbReference type="Gene3D" id="2.40.128.110">
    <property type="entry name" value="Lipid/polyisoprenoid-binding, YceI-like"/>
    <property type="match status" value="1"/>
</dbReference>
<dbReference type="PROSITE" id="PS51257">
    <property type="entry name" value="PROKAR_LIPOPROTEIN"/>
    <property type="match status" value="1"/>
</dbReference>
<keyword evidence="5 6" id="KW-0413">Isomerase</keyword>
<evidence type="ECO:0000256" key="6">
    <source>
        <dbReference type="PROSITE-ProRule" id="PRU00277"/>
    </source>
</evidence>
<feature type="domain" description="PPIase FKBP-type" evidence="8">
    <location>
        <begin position="60"/>
        <end position="147"/>
    </location>
</feature>
<dbReference type="SUPFAM" id="SSF54534">
    <property type="entry name" value="FKBP-like"/>
    <property type="match status" value="1"/>
</dbReference>
<organism evidence="9 10">
    <name type="scientific">Aquimarina algiphila</name>
    <dbReference type="NCBI Taxonomy" id="2047982"/>
    <lineage>
        <taxon>Bacteria</taxon>
        <taxon>Pseudomonadati</taxon>
        <taxon>Bacteroidota</taxon>
        <taxon>Flavobacteriia</taxon>
        <taxon>Flavobacteriales</taxon>
        <taxon>Flavobacteriaceae</taxon>
        <taxon>Aquimarina</taxon>
    </lineage>
</organism>
<dbReference type="InterPro" id="IPR036761">
    <property type="entry name" value="TTHA0802/YceI-like_sf"/>
</dbReference>
<dbReference type="EC" id="5.2.1.8" evidence="3 6"/>
<proteinExistence type="inferred from homology"/>
<keyword evidence="7" id="KW-0732">Signal</keyword>
<evidence type="ECO:0000313" key="10">
    <source>
        <dbReference type="Proteomes" id="UP000318833"/>
    </source>
</evidence>